<dbReference type="SMART" id="SM00327">
    <property type="entry name" value="VWA"/>
    <property type="match status" value="1"/>
</dbReference>
<evidence type="ECO:0000313" key="4">
    <source>
        <dbReference type="Proteomes" id="UP000886865"/>
    </source>
</evidence>
<feature type="chain" id="PRO_5038570661" evidence="1">
    <location>
        <begin position="21"/>
        <end position="248"/>
    </location>
</feature>
<protein>
    <submittedName>
        <fullName evidence="3">VWA domain-containing protein</fullName>
    </submittedName>
</protein>
<comment type="caution">
    <text evidence="3">The sequence shown here is derived from an EMBL/GenBank/DDBJ whole genome shotgun (WGS) entry which is preliminary data.</text>
</comment>
<name>A0A9D1JY18_9BACT</name>
<evidence type="ECO:0000313" key="3">
    <source>
        <dbReference type="EMBL" id="HIS73568.1"/>
    </source>
</evidence>
<keyword evidence="1" id="KW-0732">Signal</keyword>
<dbReference type="AlphaFoldDB" id="A0A9D1JY18"/>
<dbReference type="Proteomes" id="UP000886865">
    <property type="component" value="Unassembled WGS sequence"/>
</dbReference>
<dbReference type="PROSITE" id="PS50234">
    <property type="entry name" value="VWFA"/>
    <property type="match status" value="1"/>
</dbReference>
<accession>A0A9D1JY18</accession>
<organism evidence="3 4">
    <name type="scientific">Candidatus Galligastranaerophilus intestinavium</name>
    <dbReference type="NCBI Taxonomy" id="2840836"/>
    <lineage>
        <taxon>Bacteria</taxon>
        <taxon>Candidatus Galligastranaerophilus</taxon>
    </lineage>
</organism>
<dbReference type="Pfam" id="PF00092">
    <property type="entry name" value="VWA"/>
    <property type="match status" value="1"/>
</dbReference>
<evidence type="ECO:0000256" key="1">
    <source>
        <dbReference type="SAM" id="SignalP"/>
    </source>
</evidence>
<dbReference type="Gene3D" id="3.40.50.410">
    <property type="entry name" value="von Willebrand factor, type A domain"/>
    <property type="match status" value="1"/>
</dbReference>
<evidence type="ECO:0000259" key="2">
    <source>
        <dbReference type="PROSITE" id="PS50234"/>
    </source>
</evidence>
<sequence length="248" mass="27299">MKKIISIVFLFLTTILSVFCAPNYQYNIHNANPNGTTNINPKEFSAGSMVLFIVDFSNSMNEKMGDRTKLRVALDTLTSILPQIPSNVQTGLRVYGHRGGFTYVDGCRASKLAVPMSVNNSGAILNSLYQTSAVGWTPITYSLKQAVNSDFAGISGKKHIILLTDGGENCDESPCTYSIELMKTRNDISIDVIAFDIFDQEARNQLRCTALTTSGKFYSANSPDELRNSLFESLNIDKDVRGTIKINP</sequence>
<reference evidence="3" key="2">
    <citation type="journal article" date="2021" name="PeerJ">
        <title>Extensive microbial diversity within the chicken gut microbiome revealed by metagenomics and culture.</title>
        <authorList>
            <person name="Gilroy R."/>
            <person name="Ravi A."/>
            <person name="Getino M."/>
            <person name="Pursley I."/>
            <person name="Horton D.L."/>
            <person name="Alikhan N.F."/>
            <person name="Baker D."/>
            <person name="Gharbi K."/>
            <person name="Hall N."/>
            <person name="Watson M."/>
            <person name="Adriaenssens E.M."/>
            <person name="Foster-Nyarko E."/>
            <person name="Jarju S."/>
            <person name="Secka A."/>
            <person name="Antonio M."/>
            <person name="Oren A."/>
            <person name="Chaudhuri R.R."/>
            <person name="La Ragione R."/>
            <person name="Hildebrand F."/>
            <person name="Pallen M.J."/>
        </authorList>
    </citation>
    <scope>NUCLEOTIDE SEQUENCE</scope>
    <source>
        <strain evidence="3">CHK152-2871</strain>
    </source>
</reference>
<proteinExistence type="predicted"/>
<dbReference type="InterPro" id="IPR036465">
    <property type="entry name" value="vWFA_dom_sf"/>
</dbReference>
<gene>
    <name evidence="3" type="ORF">IAA86_00945</name>
</gene>
<reference evidence="3" key="1">
    <citation type="submission" date="2020-10" db="EMBL/GenBank/DDBJ databases">
        <authorList>
            <person name="Gilroy R."/>
        </authorList>
    </citation>
    <scope>NUCLEOTIDE SEQUENCE</scope>
    <source>
        <strain evidence="3">CHK152-2871</strain>
    </source>
</reference>
<dbReference type="SUPFAM" id="SSF53300">
    <property type="entry name" value="vWA-like"/>
    <property type="match status" value="1"/>
</dbReference>
<feature type="domain" description="VWFA" evidence="2">
    <location>
        <begin position="49"/>
        <end position="234"/>
    </location>
</feature>
<feature type="signal peptide" evidence="1">
    <location>
        <begin position="1"/>
        <end position="20"/>
    </location>
</feature>
<dbReference type="InterPro" id="IPR002035">
    <property type="entry name" value="VWF_A"/>
</dbReference>
<dbReference type="EMBL" id="DVJQ01000009">
    <property type="protein sequence ID" value="HIS73568.1"/>
    <property type="molecule type" value="Genomic_DNA"/>
</dbReference>